<organism evidence="2 3">
    <name type="scientific">Tahibacter amnicola</name>
    <dbReference type="NCBI Taxonomy" id="2976241"/>
    <lineage>
        <taxon>Bacteria</taxon>
        <taxon>Pseudomonadati</taxon>
        <taxon>Pseudomonadota</taxon>
        <taxon>Gammaproteobacteria</taxon>
        <taxon>Lysobacterales</taxon>
        <taxon>Rhodanobacteraceae</taxon>
        <taxon>Tahibacter</taxon>
    </lineage>
</organism>
<dbReference type="Proteomes" id="UP001064632">
    <property type="component" value="Chromosome"/>
</dbReference>
<feature type="domain" description="PilZ" evidence="1">
    <location>
        <begin position="13"/>
        <end position="97"/>
    </location>
</feature>
<dbReference type="Gene3D" id="2.40.10.220">
    <property type="entry name" value="predicted glycosyltransferase like domains"/>
    <property type="match status" value="1"/>
</dbReference>
<keyword evidence="3" id="KW-1185">Reference proteome</keyword>
<sequence length="115" mass="12695">MKEPKARTGMRPARMKIRSAVLMMHGGDAWSSELEDISATGVLVKRPEGFTGHAGDLFVLDMMIGDQLNIHVEATVARVTEQSIGFAYARIPENKEVPLWDLLGGYADSLESYRS</sequence>
<evidence type="ECO:0000313" key="2">
    <source>
        <dbReference type="EMBL" id="UXI70008.1"/>
    </source>
</evidence>
<dbReference type="InterPro" id="IPR009875">
    <property type="entry name" value="PilZ_domain"/>
</dbReference>
<dbReference type="SUPFAM" id="SSF141371">
    <property type="entry name" value="PilZ domain-like"/>
    <property type="match status" value="1"/>
</dbReference>
<evidence type="ECO:0000313" key="3">
    <source>
        <dbReference type="Proteomes" id="UP001064632"/>
    </source>
</evidence>
<evidence type="ECO:0000259" key="1">
    <source>
        <dbReference type="Pfam" id="PF07238"/>
    </source>
</evidence>
<proteinExistence type="predicted"/>
<dbReference type="EMBL" id="CP104694">
    <property type="protein sequence ID" value="UXI70008.1"/>
    <property type="molecule type" value="Genomic_DNA"/>
</dbReference>
<dbReference type="RefSeq" id="WP_261696960.1">
    <property type="nucleotide sequence ID" value="NZ_CP104694.1"/>
</dbReference>
<reference evidence="2" key="1">
    <citation type="submission" date="2022-09" db="EMBL/GenBank/DDBJ databases">
        <title>Tahibacter sp. nov., isolated from a fresh water.</title>
        <authorList>
            <person name="Baek J.H."/>
            <person name="Lee J.K."/>
            <person name="Kim J.M."/>
            <person name="Jeon C.O."/>
        </authorList>
    </citation>
    <scope>NUCLEOTIDE SEQUENCE</scope>
    <source>
        <strain evidence="2">W38</strain>
    </source>
</reference>
<protein>
    <submittedName>
        <fullName evidence="2">PilZ domain-containing protein</fullName>
    </submittedName>
</protein>
<name>A0ABY6BJ15_9GAMM</name>
<accession>A0ABY6BJ15</accession>
<gene>
    <name evidence="2" type="ORF">N4264_10385</name>
</gene>
<dbReference type="Pfam" id="PF07238">
    <property type="entry name" value="PilZ"/>
    <property type="match status" value="1"/>
</dbReference>